<feature type="transmembrane region" description="Helical" evidence="8">
    <location>
        <begin position="141"/>
        <end position="159"/>
    </location>
</feature>
<feature type="transmembrane region" description="Helical" evidence="8">
    <location>
        <begin position="102"/>
        <end position="120"/>
    </location>
</feature>
<dbReference type="SMART" id="SM00793">
    <property type="entry name" value="AgrB"/>
    <property type="match status" value="1"/>
</dbReference>
<organism evidence="9 10">
    <name type="scientific">Schinkia azotoformans MEV2011</name>
    <dbReference type="NCBI Taxonomy" id="1348973"/>
    <lineage>
        <taxon>Bacteria</taxon>
        <taxon>Bacillati</taxon>
        <taxon>Bacillota</taxon>
        <taxon>Bacilli</taxon>
        <taxon>Bacillales</taxon>
        <taxon>Bacillaceae</taxon>
        <taxon>Calidifontibacillus/Schinkia group</taxon>
        <taxon>Schinkia</taxon>
    </lineage>
</organism>
<reference evidence="9 10" key="1">
    <citation type="submission" date="2014-04" db="EMBL/GenBank/DDBJ databases">
        <title>Draft genome sequence of Bacillus azotoformans MEV2011, a (co-) denitrifying strain unable to grow in the presence of oxygen.</title>
        <authorList>
            <person name="Nielsen M."/>
            <person name="Schreiber L."/>
            <person name="Finster K."/>
            <person name="Schramm A."/>
        </authorList>
    </citation>
    <scope>NUCLEOTIDE SEQUENCE [LARGE SCALE GENOMIC DNA]</scope>
    <source>
        <strain evidence="9 10">MEV2011</strain>
    </source>
</reference>
<dbReference type="Pfam" id="PF04647">
    <property type="entry name" value="AgrB"/>
    <property type="match status" value="1"/>
</dbReference>
<dbReference type="GO" id="GO:0016020">
    <property type="term" value="C:membrane"/>
    <property type="evidence" value="ECO:0007669"/>
    <property type="project" value="InterPro"/>
</dbReference>
<keyword evidence="3" id="KW-0645">Protease</keyword>
<comment type="caution">
    <text evidence="9">The sequence shown here is derived from an EMBL/GenBank/DDBJ whole genome shotgun (WGS) entry which is preliminary data.</text>
</comment>
<evidence type="ECO:0000256" key="7">
    <source>
        <dbReference type="ARBA" id="ARBA00023136"/>
    </source>
</evidence>
<gene>
    <name evidence="9" type="ORF">M670_03950</name>
</gene>
<dbReference type="InterPro" id="IPR006741">
    <property type="entry name" value="AgrB"/>
</dbReference>
<sequence>MITRISQLFARKLAIVSGYVEEEDFLRYGFELLIGYFIKVLLLLTIAVSLHITLQTIFLVLAFVSLRIFSGGHHLSTYLSCMIFSLGLFILLAVVATNPPQILINHLLITLHVAIILGMVSISCLPKENNNNPIIKSKKGIPYFVLTIWYFILLVGYLFDMEPTLILSSLFGLMLQYTSLTPIGVKIIEKVNQLLVERSLIKNA</sequence>
<feature type="transmembrane region" description="Helical" evidence="8">
    <location>
        <begin position="165"/>
        <end position="185"/>
    </location>
</feature>
<dbReference type="EMBL" id="JJRY01000021">
    <property type="protein sequence ID" value="KEF36868.1"/>
    <property type="molecule type" value="Genomic_DNA"/>
</dbReference>
<feature type="transmembrane region" description="Helical" evidence="8">
    <location>
        <begin position="36"/>
        <end position="63"/>
    </location>
</feature>
<keyword evidence="4 8" id="KW-0812">Transmembrane</keyword>
<dbReference type="PATRIC" id="fig|1348973.3.peg.3836"/>
<evidence type="ECO:0000313" key="9">
    <source>
        <dbReference type="EMBL" id="KEF36868.1"/>
    </source>
</evidence>
<keyword evidence="1" id="KW-1003">Cell membrane</keyword>
<accession>A0A072NIY0</accession>
<protein>
    <submittedName>
        <fullName evidence="9">Protein possibly involved in post-translational modification of quorum-sensing peptides</fullName>
    </submittedName>
</protein>
<dbReference type="GO" id="GO:0006508">
    <property type="term" value="P:proteolysis"/>
    <property type="evidence" value="ECO:0007669"/>
    <property type="project" value="UniProtKB-KW"/>
</dbReference>
<keyword evidence="5" id="KW-0378">Hydrolase</keyword>
<keyword evidence="6 8" id="KW-1133">Transmembrane helix</keyword>
<evidence type="ECO:0000256" key="8">
    <source>
        <dbReference type="SAM" id="Phobius"/>
    </source>
</evidence>
<evidence type="ECO:0000256" key="3">
    <source>
        <dbReference type="ARBA" id="ARBA00022670"/>
    </source>
</evidence>
<proteinExistence type="predicted"/>
<evidence type="ECO:0000256" key="6">
    <source>
        <dbReference type="ARBA" id="ARBA00022989"/>
    </source>
</evidence>
<dbReference type="GO" id="GO:0009372">
    <property type="term" value="P:quorum sensing"/>
    <property type="evidence" value="ECO:0007669"/>
    <property type="project" value="UniProtKB-KW"/>
</dbReference>
<dbReference type="Proteomes" id="UP000027936">
    <property type="component" value="Unassembled WGS sequence"/>
</dbReference>
<dbReference type="RefSeq" id="WP_035197573.1">
    <property type="nucleotide sequence ID" value="NZ_JJRY01000021.1"/>
</dbReference>
<keyword evidence="2" id="KW-0673">Quorum sensing</keyword>
<evidence type="ECO:0000256" key="4">
    <source>
        <dbReference type="ARBA" id="ARBA00022692"/>
    </source>
</evidence>
<feature type="transmembrane region" description="Helical" evidence="8">
    <location>
        <begin position="75"/>
        <end position="96"/>
    </location>
</feature>
<evidence type="ECO:0000256" key="2">
    <source>
        <dbReference type="ARBA" id="ARBA00022654"/>
    </source>
</evidence>
<name>A0A072NIY0_SCHAZ</name>
<evidence type="ECO:0000256" key="5">
    <source>
        <dbReference type="ARBA" id="ARBA00022801"/>
    </source>
</evidence>
<evidence type="ECO:0000256" key="1">
    <source>
        <dbReference type="ARBA" id="ARBA00022475"/>
    </source>
</evidence>
<evidence type="ECO:0000313" key="10">
    <source>
        <dbReference type="Proteomes" id="UP000027936"/>
    </source>
</evidence>
<keyword evidence="7 8" id="KW-0472">Membrane</keyword>
<dbReference type="OrthoDB" id="2854767at2"/>
<dbReference type="GO" id="GO:0008233">
    <property type="term" value="F:peptidase activity"/>
    <property type="evidence" value="ECO:0007669"/>
    <property type="project" value="UniProtKB-KW"/>
</dbReference>
<dbReference type="AlphaFoldDB" id="A0A072NIY0"/>